<gene>
    <name evidence="1" type="ORF">SDC9_142224</name>
</gene>
<organism evidence="1">
    <name type="scientific">bioreactor metagenome</name>
    <dbReference type="NCBI Taxonomy" id="1076179"/>
    <lineage>
        <taxon>unclassified sequences</taxon>
        <taxon>metagenomes</taxon>
        <taxon>ecological metagenomes</taxon>
    </lineage>
</organism>
<protein>
    <submittedName>
        <fullName evidence="1">Uncharacterized protein</fullName>
    </submittedName>
</protein>
<reference evidence="1" key="1">
    <citation type="submission" date="2019-08" db="EMBL/GenBank/DDBJ databases">
        <authorList>
            <person name="Kucharzyk K."/>
            <person name="Murdoch R.W."/>
            <person name="Higgins S."/>
            <person name="Loffler F."/>
        </authorList>
    </citation>
    <scope>NUCLEOTIDE SEQUENCE</scope>
</reference>
<sequence length="206" mass="23347">MPDQYGGSDPESGSVGPEPERFARRRLQLLFQPCRRSVGGRGRLPAEPEARCGQNEFVEQQRRRIGTVRRMFLKLNEFNEKSLEFRNFGQINALVQIVAFQQIFHQCAVHYEKQLAPGVLPIGIIAVIAVLVQKVNAVGFDPRTGMAIELHKACSIYYIFDSTDLVIMPDQHRCLGIGLNRDCSQQFERRNGLIGQFYTSAVDLLH</sequence>
<proteinExistence type="predicted"/>
<comment type="caution">
    <text evidence="1">The sequence shown here is derived from an EMBL/GenBank/DDBJ whole genome shotgun (WGS) entry which is preliminary data.</text>
</comment>
<evidence type="ECO:0000313" key="1">
    <source>
        <dbReference type="EMBL" id="MPM95073.1"/>
    </source>
</evidence>
<accession>A0A645E2M4</accession>
<dbReference type="AlphaFoldDB" id="A0A645E2M4"/>
<dbReference type="EMBL" id="VSSQ01041607">
    <property type="protein sequence ID" value="MPM95073.1"/>
    <property type="molecule type" value="Genomic_DNA"/>
</dbReference>
<name>A0A645E2M4_9ZZZZ</name>